<accession>L1JQH1</accession>
<gene>
    <name evidence="2" type="ORF">GUITHDRAFT_135470</name>
</gene>
<dbReference type="HOGENOM" id="CLU_1139823_0_0_1"/>
<dbReference type="EnsemblProtists" id="EKX50323">
    <property type="protein sequence ID" value="EKX50323"/>
    <property type="gene ID" value="GUITHDRAFT_135470"/>
</dbReference>
<dbReference type="AlphaFoldDB" id="L1JQH1"/>
<reference evidence="3" key="3">
    <citation type="submission" date="2015-06" db="UniProtKB">
        <authorList>
            <consortium name="EnsemblProtists"/>
        </authorList>
    </citation>
    <scope>IDENTIFICATION</scope>
</reference>
<name>L1JQH1_GUITC</name>
<dbReference type="PaxDb" id="55529-EKX50323"/>
<sequence>MLGAKARSPGLWGGLQEQRSADDGRQQEVNADFDGARKELLKQIRYDISGAEEILNLTRTLSPKRAHTLLQGLLHSLILVKELQKCLNEQREITQEEKEVFFWKSRSKQQKQQKEQMVRHQVDKLKMKQIIRFLGDLSKKSKKRIAKREVMFRAAFLEATFGKSSTPYILQTPEKELDIQARCMSCRARLFLSITKGLHMSHCEVMRVTKDPVRCSHTKSLETCKCNTQRHARAAYSFISAHSN</sequence>
<reference evidence="4" key="2">
    <citation type="submission" date="2012-11" db="EMBL/GenBank/DDBJ databases">
        <authorList>
            <person name="Kuo A."/>
            <person name="Curtis B.A."/>
            <person name="Tanifuji G."/>
            <person name="Burki F."/>
            <person name="Gruber A."/>
            <person name="Irimia M."/>
            <person name="Maruyama S."/>
            <person name="Arias M.C."/>
            <person name="Ball S.G."/>
            <person name="Gile G.H."/>
            <person name="Hirakawa Y."/>
            <person name="Hopkins J.F."/>
            <person name="Rensing S.A."/>
            <person name="Schmutz J."/>
            <person name="Symeonidi A."/>
            <person name="Elias M."/>
            <person name="Eveleigh R.J."/>
            <person name="Herman E.K."/>
            <person name="Klute M.J."/>
            <person name="Nakayama T."/>
            <person name="Obornik M."/>
            <person name="Reyes-Prieto A."/>
            <person name="Armbrust E.V."/>
            <person name="Aves S.J."/>
            <person name="Beiko R.G."/>
            <person name="Coutinho P."/>
            <person name="Dacks J.B."/>
            <person name="Durnford D.G."/>
            <person name="Fast N.M."/>
            <person name="Green B.R."/>
            <person name="Grisdale C."/>
            <person name="Hempe F."/>
            <person name="Henrissat B."/>
            <person name="Hoppner M.P."/>
            <person name="Ishida K.-I."/>
            <person name="Kim E."/>
            <person name="Koreny L."/>
            <person name="Kroth P.G."/>
            <person name="Liu Y."/>
            <person name="Malik S.-B."/>
            <person name="Maier U.G."/>
            <person name="McRose D."/>
            <person name="Mock T."/>
            <person name="Neilson J.A."/>
            <person name="Onodera N.T."/>
            <person name="Poole A.M."/>
            <person name="Pritham E.J."/>
            <person name="Richards T.A."/>
            <person name="Rocap G."/>
            <person name="Roy S.W."/>
            <person name="Sarai C."/>
            <person name="Schaack S."/>
            <person name="Shirato S."/>
            <person name="Slamovits C.H."/>
            <person name="Spencer D.F."/>
            <person name="Suzuki S."/>
            <person name="Worden A.Z."/>
            <person name="Zauner S."/>
            <person name="Barry K."/>
            <person name="Bell C."/>
            <person name="Bharti A.K."/>
            <person name="Crow J.A."/>
            <person name="Grimwood J."/>
            <person name="Kramer R."/>
            <person name="Lindquist E."/>
            <person name="Lucas S."/>
            <person name="Salamov A."/>
            <person name="McFadden G.I."/>
            <person name="Lane C.E."/>
            <person name="Keeling P.J."/>
            <person name="Gray M.W."/>
            <person name="Grigoriev I.V."/>
            <person name="Archibald J.M."/>
        </authorList>
    </citation>
    <scope>NUCLEOTIDE SEQUENCE</scope>
    <source>
        <strain evidence="4">CCMP2712</strain>
    </source>
</reference>
<dbReference type="GeneID" id="17306884"/>
<keyword evidence="4" id="KW-1185">Reference proteome</keyword>
<evidence type="ECO:0000313" key="3">
    <source>
        <dbReference type="EnsemblProtists" id="EKX50323"/>
    </source>
</evidence>
<feature type="region of interest" description="Disordered" evidence="1">
    <location>
        <begin position="1"/>
        <end position="26"/>
    </location>
</feature>
<dbReference type="Proteomes" id="UP000011087">
    <property type="component" value="Unassembled WGS sequence"/>
</dbReference>
<protein>
    <submittedName>
        <fullName evidence="2 3">Uncharacterized protein</fullName>
    </submittedName>
</protein>
<evidence type="ECO:0000313" key="4">
    <source>
        <dbReference type="Proteomes" id="UP000011087"/>
    </source>
</evidence>
<proteinExistence type="predicted"/>
<dbReference type="EMBL" id="JH992979">
    <property type="protein sequence ID" value="EKX50323.1"/>
    <property type="molecule type" value="Genomic_DNA"/>
</dbReference>
<reference evidence="2 4" key="1">
    <citation type="journal article" date="2012" name="Nature">
        <title>Algal genomes reveal evolutionary mosaicism and the fate of nucleomorphs.</title>
        <authorList>
            <consortium name="DOE Joint Genome Institute"/>
            <person name="Curtis B.A."/>
            <person name="Tanifuji G."/>
            <person name="Burki F."/>
            <person name="Gruber A."/>
            <person name="Irimia M."/>
            <person name="Maruyama S."/>
            <person name="Arias M.C."/>
            <person name="Ball S.G."/>
            <person name="Gile G.H."/>
            <person name="Hirakawa Y."/>
            <person name="Hopkins J.F."/>
            <person name="Kuo A."/>
            <person name="Rensing S.A."/>
            <person name="Schmutz J."/>
            <person name="Symeonidi A."/>
            <person name="Elias M."/>
            <person name="Eveleigh R.J."/>
            <person name="Herman E.K."/>
            <person name="Klute M.J."/>
            <person name="Nakayama T."/>
            <person name="Obornik M."/>
            <person name="Reyes-Prieto A."/>
            <person name="Armbrust E.V."/>
            <person name="Aves S.J."/>
            <person name="Beiko R.G."/>
            <person name="Coutinho P."/>
            <person name="Dacks J.B."/>
            <person name="Durnford D.G."/>
            <person name="Fast N.M."/>
            <person name="Green B.R."/>
            <person name="Grisdale C.J."/>
            <person name="Hempel F."/>
            <person name="Henrissat B."/>
            <person name="Hoppner M.P."/>
            <person name="Ishida K."/>
            <person name="Kim E."/>
            <person name="Koreny L."/>
            <person name="Kroth P.G."/>
            <person name="Liu Y."/>
            <person name="Malik S.B."/>
            <person name="Maier U.G."/>
            <person name="McRose D."/>
            <person name="Mock T."/>
            <person name="Neilson J.A."/>
            <person name="Onodera N.T."/>
            <person name="Poole A.M."/>
            <person name="Pritham E.J."/>
            <person name="Richards T.A."/>
            <person name="Rocap G."/>
            <person name="Roy S.W."/>
            <person name="Sarai C."/>
            <person name="Schaack S."/>
            <person name="Shirato S."/>
            <person name="Slamovits C.H."/>
            <person name="Spencer D.F."/>
            <person name="Suzuki S."/>
            <person name="Worden A.Z."/>
            <person name="Zauner S."/>
            <person name="Barry K."/>
            <person name="Bell C."/>
            <person name="Bharti A.K."/>
            <person name="Crow J.A."/>
            <person name="Grimwood J."/>
            <person name="Kramer R."/>
            <person name="Lindquist E."/>
            <person name="Lucas S."/>
            <person name="Salamov A."/>
            <person name="McFadden G.I."/>
            <person name="Lane C.E."/>
            <person name="Keeling P.J."/>
            <person name="Gray M.W."/>
            <person name="Grigoriev I.V."/>
            <person name="Archibald J.M."/>
        </authorList>
    </citation>
    <scope>NUCLEOTIDE SEQUENCE</scope>
    <source>
        <strain evidence="2 4">CCMP2712</strain>
    </source>
</reference>
<dbReference type="RefSeq" id="XP_005837303.1">
    <property type="nucleotide sequence ID" value="XM_005837246.1"/>
</dbReference>
<organism evidence="2">
    <name type="scientific">Guillardia theta (strain CCMP2712)</name>
    <name type="common">Cryptophyte</name>
    <dbReference type="NCBI Taxonomy" id="905079"/>
    <lineage>
        <taxon>Eukaryota</taxon>
        <taxon>Cryptophyceae</taxon>
        <taxon>Pyrenomonadales</taxon>
        <taxon>Geminigeraceae</taxon>
        <taxon>Guillardia</taxon>
    </lineage>
</organism>
<evidence type="ECO:0000256" key="1">
    <source>
        <dbReference type="SAM" id="MobiDB-lite"/>
    </source>
</evidence>
<dbReference type="KEGG" id="gtt:GUITHDRAFT_135470"/>
<evidence type="ECO:0000313" key="2">
    <source>
        <dbReference type="EMBL" id="EKX50323.1"/>
    </source>
</evidence>